<protein>
    <recommendedName>
        <fullName evidence="4">Integrase</fullName>
    </recommendedName>
</protein>
<feature type="transmembrane region" description="Helical" evidence="1">
    <location>
        <begin position="59"/>
        <end position="77"/>
    </location>
</feature>
<evidence type="ECO:0000313" key="3">
    <source>
        <dbReference type="Proteomes" id="UP000677244"/>
    </source>
</evidence>
<keyword evidence="3" id="KW-1185">Reference proteome</keyword>
<comment type="caution">
    <text evidence="2">The sequence shown here is derived from an EMBL/GenBank/DDBJ whole genome shotgun (WGS) entry which is preliminary data.</text>
</comment>
<evidence type="ECO:0000313" key="2">
    <source>
        <dbReference type="EMBL" id="MBO9199224.1"/>
    </source>
</evidence>
<organism evidence="2 3">
    <name type="scientific">Niastella soli</name>
    <dbReference type="NCBI Taxonomy" id="2821487"/>
    <lineage>
        <taxon>Bacteria</taxon>
        <taxon>Pseudomonadati</taxon>
        <taxon>Bacteroidota</taxon>
        <taxon>Chitinophagia</taxon>
        <taxon>Chitinophagales</taxon>
        <taxon>Chitinophagaceae</taxon>
        <taxon>Niastella</taxon>
    </lineage>
</organism>
<keyword evidence="1" id="KW-1133">Transmembrane helix</keyword>
<accession>A0ABS3YMZ7</accession>
<evidence type="ECO:0000256" key="1">
    <source>
        <dbReference type="SAM" id="Phobius"/>
    </source>
</evidence>
<reference evidence="2 3" key="1">
    <citation type="submission" date="2021-03" db="EMBL/GenBank/DDBJ databases">
        <title>Assistant Professor.</title>
        <authorList>
            <person name="Huq M.A."/>
        </authorList>
    </citation>
    <scope>NUCLEOTIDE SEQUENCE [LARGE SCALE GENOMIC DNA]</scope>
    <source>
        <strain evidence="2 3">MAH-29</strain>
    </source>
</reference>
<proteinExistence type="predicted"/>
<keyword evidence="1" id="KW-0812">Transmembrane</keyword>
<dbReference type="EMBL" id="JAGHKO010000001">
    <property type="protein sequence ID" value="MBO9199224.1"/>
    <property type="molecule type" value="Genomic_DNA"/>
</dbReference>
<gene>
    <name evidence="2" type="ORF">J7I42_03040</name>
</gene>
<keyword evidence="1" id="KW-0472">Membrane</keyword>
<name>A0ABS3YMZ7_9BACT</name>
<sequence length="79" mass="8776">MDTKTSILATKEDVAGEFGVINAKIETSKAELIKDAANNKAELIKAAANNRAILIKWMFVFWISQLAAMFGFILLFLKK</sequence>
<evidence type="ECO:0008006" key="4">
    <source>
        <dbReference type="Google" id="ProtNLM"/>
    </source>
</evidence>
<dbReference type="RefSeq" id="WP_209137294.1">
    <property type="nucleotide sequence ID" value="NZ_JAGHKO010000001.1"/>
</dbReference>
<dbReference type="Proteomes" id="UP000677244">
    <property type="component" value="Unassembled WGS sequence"/>
</dbReference>